<dbReference type="SUPFAM" id="SSF53448">
    <property type="entry name" value="Nucleotide-diphospho-sugar transferases"/>
    <property type="match status" value="1"/>
</dbReference>
<keyword evidence="3" id="KW-1185">Reference proteome</keyword>
<dbReference type="InterPro" id="IPR001173">
    <property type="entry name" value="Glyco_trans_2-like"/>
</dbReference>
<evidence type="ECO:0000313" key="3">
    <source>
        <dbReference type="Proteomes" id="UP000198510"/>
    </source>
</evidence>
<dbReference type="EMBL" id="FNFO01000007">
    <property type="protein sequence ID" value="SDL61338.1"/>
    <property type="molecule type" value="Genomic_DNA"/>
</dbReference>
<feature type="domain" description="Glycosyltransferase 2-like" evidence="1">
    <location>
        <begin position="5"/>
        <end position="138"/>
    </location>
</feature>
<accession>A0A1G9LHK1</accession>
<organism evidence="2 3">
    <name type="scientific">Catalinimonas alkaloidigena</name>
    <dbReference type="NCBI Taxonomy" id="1075417"/>
    <lineage>
        <taxon>Bacteria</taxon>
        <taxon>Pseudomonadati</taxon>
        <taxon>Bacteroidota</taxon>
        <taxon>Cytophagia</taxon>
        <taxon>Cytophagales</taxon>
        <taxon>Catalimonadaceae</taxon>
        <taxon>Catalinimonas</taxon>
    </lineage>
</organism>
<name>A0A1G9LHK1_9BACT</name>
<dbReference type="PANTHER" id="PTHR22916:SF3">
    <property type="entry name" value="UDP-GLCNAC:BETAGAL BETA-1,3-N-ACETYLGLUCOSAMINYLTRANSFERASE-LIKE PROTEIN 1"/>
    <property type="match status" value="1"/>
</dbReference>
<evidence type="ECO:0000259" key="1">
    <source>
        <dbReference type="Pfam" id="PF00535"/>
    </source>
</evidence>
<reference evidence="2 3" key="1">
    <citation type="submission" date="2016-10" db="EMBL/GenBank/DDBJ databases">
        <authorList>
            <person name="de Groot N.N."/>
        </authorList>
    </citation>
    <scope>NUCLEOTIDE SEQUENCE [LARGE SCALE GENOMIC DNA]</scope>
    <source>
        <strain evidence="2 3">DSM 25186</strain>
    </source>
</reference>
<dbReference type="Gene3D" id="3.90.550.10">
    <property type="entry name" value="Spore Coat Polysaccharide Biosynthesis Protein SpsA, Chain A"/>
    <property type="match status" value="1"/>
</dbReference>
<dbReference type="PANTHER" id="PTHR22916">
    <property type="entry name" value="GLYCOSYLTRANSFERASE"/>
    <property type="match status" value="1"/>
</dbReference>
<dbReference type="GO" id="GO:0016758">
    <property type="term" value="F:hexosyltransferase activity"/>
    <property type="evidence" value="ECO:0007669"/>
    <property type="project" value="UniProtKB-ARBA"/>
</dbReference>
<dbReference type="Proteomes" id="UP000198510">
    <property type="component" value="Unassembled WGS sequence"/>
</dbReference>
<sequence>MPRVSVILPTFNSYSFIKERLETILQQTLSDWECIVIDGMSTDGSWNFLQNKAASDTRFRLYQYPPKGPYDAWNKGIEKAKSEYVYIATSDDTMYTDCLETMVNALDLNPDCDIAHCNLIIIDEHGKPFMDKWQWRQFMPGIYFNGWLDQPHKRLAPHDGILHASLHTVYHSITQLLVRKVLFDKVGAFSTRFGAISDFEWGMRVSLIANTVHIPRPLATWRVHGQQLTQGNKNIHEKIYHTSQLIKLVKYAFRKAVHIKPKLKGISLFELLYPYFREMFYYESKLEKNRYLFLLKWLLIRPDVVYHFLKIPEMFSSEMRLRQENIMWTRKALRDFDLNGHLVNLAS</sequence>
<protein>
    <submittedName>
        <fullName evidence="2">Glycosyltransferase involved in cell wall bisynthesis</fullName>
    </submittedName>
</protein>
<dbReference type="STRING" id="1075417.SAMN05421823_10749"/>
<keyword evidence="2" id="KW-0808">Transferase</keyword>
<evidence type="ECO:0000313" key="2">
    <source>
        <dbReference type="EMBL" id="SDL61338.1"/>
    </source>
</evidence>
<dbReference type="AlphaFoldDB" id="A0A1G9LHK1"/>
<dbReference type="RefSeq" id="WP_089684288.1">
    <property type="nucleotide sequence ID" value="NZ_FNFO01000007.1"/>
</dbReference>
<dbReference type="OrthoDB" id="597270at2"/>
<gene>
    <name evidence="2" type="ORF">SAMN05421823_10749</name>
</gene>
<dbReference type="InterPro" id="IPR029044">
    <property type="entry name" value="Nucleotide-diphossugar_trans"/>
</dbReference>
<dbReference type="Pfam" id="PF00535">
    <property type="entry name" value="Glycos_transf_2"/>
    <property type="match status" value="1"/>
</dbReference>
<proteinExistence type="predicted"/>